<accession>A0A840TM99</accession>
<dbReference type="RefSeq" id="WP_184171668.1">
    <property type="nucleotide sequence ID" value="NZ_JACHGF010000001.1"/>
</dbReference>
<dbReference type="AlphaFoldDB" id="A0A840TM99"/>
<dbReference type="Gene3D" id="1.10.1740.10">
    <property type="match status" value="1"/>
</dbReference>
<keyword evidence="3" id="KW-0731">Sigma factor</keyword>
<dbReference type="InterPro" id="IPR007627">
    <property type="entry name" value="RNA_pol_sigma70_r2"/>
</dbReference>
<dbReference type="EMBL" id="JACHGF010000001">
    <property type="protein sequence ID" value="MBB5282877.1"/>
    <property type="molecule type" value="Genomic_DNA"/>
</dbReference>
<dbReference type="Pfam" id="PF08281">
    <property type="entry name" value="Sigma70_r4_2"/>
    <property type="match status" value="1"/>
</dbReference>
<dbReference type="InterPro" id="IPR013249">
    <property type="entry name" value="RNA_pol_sigma70_r4_t2"/>
</dbReference>
<dbReference type="InterPro" id="IPR014327">
    <property type="entry name" value="RNA_pol_sigma70_bacteroid"/>
</dbReference>
<dbReference type="PANTHER" id="PTHR43133:SF46">
    <property type="entry name" value="RNA POLYMERASE SIGMA-70 FACTOR ECF SUBFAMILY"/>
    <property type="match status" value="1"/>
</dbReference>
<evidence type="ECO:0000313" key="9">
    <source>
        <dbReference type="Proteomes" id="UP000557307"/>
    </source>
</evidence>
<dbReference type="InterPro" id="IPR013324">
    <property type="entry name" value="RNA_pol_sigma_r3/r4-like"/>
</dbReference>
<proteinExistence type="inferred from homology"/>
<dbReference type="InterPro" id="IPR014284">
    <property type="entry name" value="RNA_pol_sigma-70_dom"/>
</dbReference>
<dbReference type="InterPro" id="IPR013325">
    <property type="entry name" value="RNA_pol_sigma_r2"/>
</dbReference>
<comment type="caution">
    <text evidence="8">The sequence shown here is derived from an EMBL/GenBank/DDBJ whole genome shotgun (WGS) entry which is preliminary data.</text>
</comment>
<keyword evidence="4" id="KW-0804">Transcription</keyword>
<dbReference type="NCBIfam" id="TIGR02937">
    <property type="entry name" value="sigma70-ECF"/>
    <property type="match status" value="1"/>
</dbReference>
<evidence type="ECO:0000313" key="8">
    <source>
        <dbReference type="EMBL" id="MBB5282877.1"/>
    </source>
</evidence>
<evidence type="ECO:0000259" key="6">
    <source>
        <dbReference type="Pfam" id="PF04542"/>
    </source>
</evidence>
<dbReference type="GO" id="GO:0003677">
    <property type="term" value="F:DNA binding"/>
    <property type="evidence" value="ECO:0007669"/>
    <property type="project" value="InterPro"/>
</dbReference>
<dbReference type="GO" id="GO:0006352">
    <property type="term" value="P:DNA-templated transcription initiation"/>
    <property type="evidence" value="ECO:0007669"/>
    <property type="project" value="InterPro"/>
</dbReference>
<dbReference type="InterPro" id="IPR039425">
    <property type="entry name" value="RNA_pol_sigma-70-like"/>
</dbReference>
<gene>
    <name evidence="8" type="ORF">HNQ92_000998</name>
</gene>
<organism evidence="8 9">
    <name type="scientific">Rhabdobacter roseus</name>
    <dbReference type="NCBI Taxonomy" id="1655419"/>
    <lineage>
        <taxon>Bacteria</taxon>
        <taxon>Pseudomonadati</taxon>
        <taxon>Bacteroidota</taxon>
        <taxon>Cytophagia</taxon>
        <taxon>Cytophagales</taxon>
        <taxon>Cytophagaceae</taxon>
        <taxon>Rhabdobacter</taxon>
    </lineage>
</organism>
<dbReference type="CDD" id="cd06171">
    <property type="entry name" value="Sigma70_r4"/>
    <property type="match status" value="1"/>
</dbReference>
<evidence type="ECO:0000256" key="4">
    <source>
        <dbReference type="ARBA" id="ARBA00023163"/>
    </source>
</evidence>
<dbReference type="SUPFAM" id="SSF88946">
    <property type="entry name" value="Sigma2 domain of RNA polymerase sigma factors"/>
    <property type="match status" value="1"/>
</dbReference>
<comment type="similarity">
    <text evidence="1">Belongs to the sigma-70 factor family. ECF subfamily.</text>
</comment>
<evidence type="ECO:0000256" key="2">
    <source>
        <dbReference type="ARBA" id="ARBA00023015"/>
    </source>
</evidence>
<keyword evidence="9" id="KW-1185">Reference proteome</keyword>
<protein>
    <submittedName>
        <fullName evidence="8">RNA polymerase sigma-70 factor (ECF subfamily)</fullName>
    </submittedName>
</protein>
<dbReference type="GO" id="GO:0016987">
    <property type="term" value="F:sigma factor activity"/>
    <property type="evidence" value="ECO:0007669"/>
    <property type="project" value="UniProtKB-KW"/>
</dbReference>
<evidence type="ECO:0000256" key="3">
    <source>
        <dbReference type="ARBA" id="ARBA00023082"/>
    </source>
</evidence>
<dbReference type="SUPFAM" id="SSF88659">
    <property type="entry name" value="Sigma3 and sigma4 domains of RNA polymerase sigma factors"/>
    <property type="match status" value="1"/>
</dbReference>
<dbReference type="InterPro" id="IPR036388">
    <property type="entry name" value="WH-like_DNA-bd_sf"/>
</dbReference>
<feature type="coiled-coil region" evidence="5">
    <location>
        <begin position="94"/>
        <end position="130"/>
    </location>
</feature>
<evidence type="ECO:0000256" key="1">
    <source>
        <dbReference type="ARBA" id="ARBA00010641"/>
    </source>
</evidence>
<dbReference type="NCBIfam" id="TIGR02985">
    <property type="entry name" value="Sig70_bacteroi1"/>
    <property type="match status" value="1"/>
</dbReference>
<dbReference type="Pfam" id="PF04542">
    <property type="entry name" value="Sigma70_r2"/>
    <property type="match status" value="1"/>
</dbReference>
<keyword evidence="2" id="KW-0805">Transcription regulation</keyword>
<reference evidence="8 9" key="1">
    <citation type="submission" date="2020-08" db="EMBL/GenBank/DDBJ databases">
        <title>Genomic Encyclopedia of Type Strains, Phase IV (KMG-IV): sequencing the most valuable type-strain genomes for metagenomic binning, comparative biology and taxonomic classification.</title>
        <authorList>
            <person name="Goeker M."/>
        </authorList>
    </citation>
    <scope>NUCLEOTIDE SEQUENCE [LARGE SCALE GENOMIC DNA]</scope>
    <source>
        <strain evidence="8 9">DSM 105074</strain>
    </source>
</reference>
<evidence type="ECO:0000259" key="7">
    <source>
        <dbReference type="Pfam" id="PF08281"/>
    </source>
</evidence>
<evidence type="ECO:0000256" key="5">
    <source>
        <dbReference type="SAM" id="Coils"/>
    </source>
</evidence>
<feature type="domain" description="RNA polymerase sigma factor 70 region 4 type 2" evidence="7">
    <location>
        <begin position="120"/>
        <end position="170"/>
    </location>
</feature>
<feature type="domain" description="RNA polymerase sigma-70 region 2" evidence="6">
    <location>
        <begin position="23"/>
        <end position="87"/>
    </location>
</feature>
<sequence>MAIPTEHLLRKVSQGDQAAFAELFNYYKTPALKFCNSILKDEEEAENVLQEIFMKIWDRRTFLKPDHNFHSYLFTCLRNLSFDYLKKIEKNHSLRQHYLERMELSRENEKDEKELRLQFLQTAIDSLSVKRKLILMLNVEQGKSYQEIAEHLNISKNTVKNQLVKAKQFLRDRAEQAAYL</sequence>
<name>A0A840TM99_9BACT</name>
<dbReference type="Proteomes" id="UP000557307">
    <property type="component" value="Unassembled WGS sequence"/>
</dbReference>
<dbReference type="PANTHER" id="PTHR43133">
    <property type="entry name" value="RNA POLYMERASE ECF-TYPE SIGMA FACTO"/>
    <property type="match status" value="1"/>
</dbReference>
<keyword evidence="5" id="KW-0175">Coiled coil</keyword>
<dbReference type="Gene3D" id="1.10.10.10">
    <property type="entry name" value="Winged helix-like DNA-binding domain superfamily/Winged helix DNA-binding domain"/>
    <property type="match status" value="1"/>
</dbReference>